<keyword evidence="2" id="KW-1185">Reference proteome</keyword>
<dbReference type="Proteomes" id="UP000235786">
    <property type="component" value="Unassembled WGS sequence"/>
</dbReference>
<dbReference type="EMBL" id="KZ613971">
    <property type="protein sequence ID" value="PMD29856.1"/>
    <property type="molecule type" value="Genomic_DNA"/>
</dbReference>
<evidence type="ECO:0000313" key="1">
    <source>
        <dbReference type="EMBL" id="PMD29856.1"/>
    </source>
</evidence>
<evidence type="ECO:0000313" key="2">
    <source>
        <dbReference type="Proteomes" id="UP000235786"/>
    </source>
</evidence>
<organism evidence="1 2">
    <name type="scientific">Hyaloscypha variabilis (strain UAMH 11265 / GT02V1 / F)</name>
    <name type="common">Meliniomyces variabilis</name>
    <dbReference type="NCBI Taxonomy" id="1149755"/>
    <lineage>
        <taxon>Eukaryota</taxon>
        <taxon>Fungi</taxon>
        <taxon>Dikarya</taxon>
        <taxon>Ascomycota</taxon>
        <taxon>Pezizomycotina</taxon>
        <taxon>Leotiomycetes</taxon>
        <taxon>Helotiales</taxon>
        <taxon>Hyaloscyphaceae</taxon>
        <taxon>Hyaloscypha</taxon>
        <taxon>Hyaloscypha variabilis</taxon>
    </lineage>
</organism>
<sequence length="197" mass="22255">MAAQSLSKQTIALLSVDWMPSAYLTSPQPPNKSVWNRRQGCYSAILTGAPGYTFLSVRRFFLLRHLTFSTARFPHFPSEHFSASLSPAVQLTLSTLTMFKCSVCSKRVLGYHASSSGPRMCSSCKTANSNSNTYGNQQVARVNNQGAMMDVSRWLQPAAKVFLESPRDPYVTRREVEYMGVIFREEYQVNIIFLMHY</sequence>
<protein>
    <submittedName>
        <fullName evidence="1">Uncharacterized protein</fullName>
    </submittedName>
</protein>
<accession>A0A2J6QUB8</accession>
<dbReference type="AlphaFoldDB" id="A0A2J6QUB8"/>
<proteinExistence type="predicted"/>
<gene>
    <name evidence="1" type="ORF">L207DRAFT_538560</name>
</gene>
<reference evidence="1 2" key="1">
    <citation type="submission" date="2016-04" db="EMBL/GenBank/DDBJ databases">
        <title>A degradative enzymes factory behind the ericoid mycorrhizal symbiosis.</title>
        <authorList>
            <consortium name="DOE Joint Genome Institute"/>
            <person name="Martino E."/>
            <person name="Morin E."/>
            <person name="Grelet G."/>
            <person name="Kuo A."/>
            <person name="Kohler A."/>
            <person name="Daghino S."/>
            <person name="Barry K."/>
            <person name="Choi C."/>
            <person name="Cichocki N."/>
            <person name="Clum A."/>
            <person name="Copeland A."/>
            <person name="Hainaut M."/>
            <person name="Haridas S."/>
            <person name="Labutti K."/>
            <person name="Lindquist E."/>
            <person name="Lipzen A."/>
            <person name="Khouja H.-R."/>
            <person name="Murat C."/>
            <person name="Ohm R."/>
            <person name="Olson A."/>
            <person name="Spatafora J."/>
            <person name="Veneault-Fourrey C."/>
            <person name="Henrissat B."/>
            <person name="Grigoriev I."/>
            <person name="Martin F."/>
            <person name="Perotto S."/>
        </authorList>
    </citation>
    <scope>NUCLEOTIDE SEQUENCE [LARGE SCALE GENOMIC DNA]</scope>
    <source>
        <strain evidence="1 2">F</strain>
    </source>
</reference>
<name>A0A2J6QUB8_HYAVF</name>